<dbReference type="VEuPathDB" id="FungiDB:ASPSYDRAFT_506345"/>
<feature type="compositionally biased region" description="Basic and acidic residues" evidence="1">
    <location>
        <begin position="46"/>
        <end position="55"/>
    </location>
</feature>
<accession>A0A1L9T334</accession>
<organism evidence="2 3">
    <name type="scientific">Aspergillus sydowii CBS 593.65</name>
    <dbReference type="NCBI Taxonomy" id="1036612"/>
    <lineage>
        <taxon>Eukaryota</taxon>
        <taxon>Fungi</taxon>
        <taxon>Dikarya</taxon>
        <taxon>Ascomycota</taxon>
        <taxon>Pezizomycotina</taxon>
        <taxon>Eurotiomycetes</taxon>
        <taxon>Eurotiomycetidae</taxon>
        <taxon>Eurotiales</taxon>
        <taxon>Aspergillaceae</taxon>
        <taxon>Aspergillus</taxon>
        <taxon>Aspergillus subgen. Nidulantes</taxon>
    </lineage>
</organism>
<feature type="region of interest" description="Disordered" evidence="1">
    <location>
        <begin position="29"/>
        <end position="83"/>
    </location>
</feature>
<name>A0A1L9T334_9EURO</name>
<evidence type="ECO:0000313" key="3">
    <source>
        <dbReference type="Proteomes" id="UP000184356"/>
    </source>
</evidence>
<dbReference type="AlphaFoldDB" id="A0A1L9T334"/>
<dbReference type="Proteomes" id="UP000184356">
    <property type="component" value="Unassembled WGS sequence"/>
</dbReference>
<reference evidence="3" key="1">
    <citation type="journal article" date="2017" name="Genome Biol.">
        <title>Comparative genomics reveals high biological diversity and specific adaptations in the industrially and medically important fungal genus Aspergillus.</title>
        <authorList>
            <person name="de Vries R.P."/>
            <person name="Riley R."/>
            <person name="Wiebenga A."/>
            <person name="Aguilar-Osorio G."/>
            <person name="Amillis S."/>
            <person name="Uchima C.A."/>
            <person name="Anderluh G."/>
            <person name="Asadollahi M."/>
            <person name="Askin M."/>
            <person name="Barry K."/>
            <person name="Battaglia E."/>
            <person name="Bayram O."/>
            <person name="Benocci T."/>
            <person name="Braus-Stromeyer S.A."/>
            <person name="Caldana C."/>
            <person name="Canovas D."/>
            <person name="Cerqueira G.C."/>
            <person name="Chen F."/>
            <person name="Chen W."/>
            <person name="Choi C."/>
            <person name="Clum A."/>
            <person name="Dos Santos R.A."/>
            <person name="Damasio A.R."/>
            <person name="Diallinas G."/>
            <person name="Emri T."/>
            <person name="Fekete E."/>
            <person name="Flipphi M."/>
            <person name="Freyberg S."/>
            <person name="Gallo A."/>
            <person name="Gournas C."/>
            <person name="Habgood R."/>
            <person name="Hainaut M."/>
            <person name="Harispe M.L."/>
            <person name="Henrissat B."/>
            <person name="Hilden K.S."/>
            <person name="Hope R."/>
            <person name="Hossain A."/>
            <person name="Karabika E."/>
            <person name="Karaffa L."/>
            <person name="Karanyi Z."/>
            <person name="Krasevec N."/>
            <person name="Kuo A."/>
            <person name="Kusch H."/>
            <person name="LaButti K."/>
            <person name="Lagendijk E.L."/>
            <person name="Lapidus A."/>
            <person name="Levasseur A."/>
            <person name="Lindquist E."/>
            <person name="Lipzen A."/>
            <person name="Logrieco A.F."/>
            <person name="MacCabe A."/>
            <person name="Maekelae M.R."/>
            <person name="Malavazi I."/>
            <person name="Melin P."/>
            <person name="Meyer V."/>
            <person name="Mielnichuk N."/>
            <person name="Miskei M."/>
            <person name="Molnar A.P."/>
            <person name="Mule G."/>
            <person name="Ngan C.Y."/>
            <person name="Orejas M."/>
            <person name="Orosz E."/>
            <person name="Ouedraogo J.P."/>
            <person name="Overkamp K.M."/>
            <person name="Park H.-S."/>
            <person name="Perrone G."/>
            <person name="Piumi F."/>
            <person name="Punt P.J."/>
            <person name="Ram A.F."/>
            <person name="Ramon A."/>
            <person name="Rauscher S."/>
            <person name="Record E."/>
            <person name="Riano-Pachon D.M."/>
            <person name="Robert V."/>
            <person name="Roehrig J."/>
            <person name="Ruller R."/>
            <person name="Salamov A."/>
            <person name="Salih N.S."/>
            <person name="Samson R.A."/>
            <person name="Sandor E."/>
            <person name="Sanguinetti M."/>
            <person name="Schuetze T."/>
            <person name="Sepcic K."/>
            <person name="Shelest E."/>
            <person name="Sherlock G."/>
            <person name="Sophianopoulou V."/>
            <person name="Squina F.M."/>
            <person name="Sun H."/>
            <person name="Susca A."/>
            <person name="Todd R.B."/>
            <person name="Tsang A."/>
            <person name="Unkles S.E."/>
            <person name="van de Wiele N."/>
            <person name="van Rossen-Uffink D."/>
            <person name="Oliveira J.V."/>
            <person name="Vesth T.C."/>
            <person name="Visser J."/>
            <person name="Yu J.-H."/>
            <person name="Zhou M."/>
            <person name="Andersen M.R."/>
            <person name="Archer D.B."/>
            <person name="Baker S.E."/>
            <person name="Benoit I."/>
            <person name="Brakhage A.A."/>
            <person name="Braus G.H."/>
            <person name="Fischer R."/>
            <person name="Frisvad J.C."/>
            <person name="Goldman G.H."/>
            <person name="Houbraken J."/>
            <person name="Oakley B."/>
            <person name="Pocsi I."/>
            <person name="Scazzocchio C."/>
            <person name="Seiboth B."/>
            <person name="vanKuyk P.A."/>
            <person name="Wortman J."/>
            <person name="Dyer P.S."/>
            <person name="Grigoriev I.V."/>
        </authorList>
    </citation>
    <scope>NUCLEOTIDE SEQUENCE [LARGE SCALE GENOMIC DNA]</scope>
    <source>
        <strain evidence="3">CBS 593.65</strain>
    </source>
</reference>
<gene>
    <name evidence="2" type="ORF">ASPSYDRAFT_506345</name>
</gene>
<protein>
    <submittedName>
        <fullName evidence="2">Uncharacterized protein</fullName>
    </submittedName>
</protein>
<evidence type="ECO:0000313" key="2">
    <source>
        <dbReference type="EMBL" id="OJJ53864.1"/>
    </source>
</evidence>
<dbReference type="EMBL" id="KV878596">
    <property type="protein sequence ID" value="OJJ53864.1"/>
    <property type="molecule type" value="Genomic_DNA"/>
</dbReference>
<evidence type="ECO:0000256" key="1">
    <source>
        <dbReference type="SAM" id="MobiDB-lite"/>
    </source>
</evidence>
<proteinExistence type="predicted"/>
<keyword evidence="3" id="KW-1185">Reference proteome</keyword>
<sequence length="83" mass="9391">MLCCSAGDSTLLTCSLPLCVVSSPVLYSPSPPAPLKPSENEMQQGMEKERERAEGSNKSLHQQWPYLYQQPPQLPPRAMRRYR</sequence>
<dbReference type="GeneID" id="63764195"/>
<feature type="compositionally biased region" description="Low complexity" evidence="1">
    <location>
        <begin position="62"/>
        <end position="71"/>
    </location>
</feature>
<dbReference type="RefSeq" id="XP_040697670.1">
    <property type="nucleotide sequence ID" value="XM_040848122.1"/>
</dbReference>